<feature type="region of interest" description="Disordered" evidence="1">
    <location>
        <begin position="78"/>
        <end position="102"/>
    </location>
</feature>
<dbReference type="OrthoDB" id="2989830at2"/>
<protein>
    <submittedName>
        <fullName evidence="2">Uncharacterized protein</fullName>
    </submittedName>
</protein>
<name>A0A1G6JGN9_9BACL</name>
<gene>
    <name evidence="2" type="ORF">SAMN04488112_10432</name>
</gene>
<organism evidence="2 3">
    <name type="scientific">Melghirimyces thermohalophilus</name>
    <dbReference type="NCBI Taxonomy" id="1236220"/>
    <lineage>
        <taxon>Bacteria</taxon>
        <taxon>Bacillati</taxon>
        <taxon>Bacillota</taxon>
        <taxon>Bacilli</taxon>
        <taxon>Bacillales</taxon>
        <taxon>Thermoactinomycetaceae</taxon>
        <taxon>Melghirimyces</taxon>
    </lineage>
</organism>
<keyword evidence="3" id="KW-1185">Reference proteome</keyword>
<accession>A0A1G6JGN9</accession>
<proteinExistence type="predicted"/>
<dbReference type="Proteomes" id="UP000199387">
    <property type="component" value="Unassembled WGS sequence"/>
</dbReference>
<dbReference type="EMBL" id="FMZA01000004">
    <property type="protein sequence ID" value="SDC17833.1"/>
    <property type="molecule type" value="Genomic_DNA"/>
</dbReference>
<dbReference type="RefSeq" id="WP_091566802.1">
    <property type="nucleotide sequence ID" value="NZ_FMZA01000004.1"/>
</dbReference>
<evidence type="ECO:0000256" key="1">
    <source>
        <dbReference type="SAM" id="MobiDB-lite"/>
    </source>
</evidence>
<dbReference type="AlphaFoldDB" id="A0A1G6JGN9"/>
<evidence type="ECO:0000313" key="3">
    <source>
        <dbReference type="Proteomes" id="UP000199387"/>
    </source>
</evidence>
<feature type="compositionally biased region" description="Polar residues" evidence="1">
    <location>
        <begin position="81"/>
        <end position="95"/>
    </location>
</feature>
<reference evidence="2 3" key="1">
    <citation type="submission" date="2016-10" db="EMBL/GenBank/DDBJ databases">
        <authorList>
            <person name="de Groot N.N."/>
        </authorList>
    </citation>
    <scope>NUCLEOTIDE SEQUENCE [LARGE SCALE GENOMIC DNA]</scope>
    <source>
        <strain evidence="2 3">DSM 45514</strain>
    </source>
</reference>
<sequence length="102" mass="12179">MRKLDIQIEVAREQDGMDKESFHRDLRQVLEKYFVLKSLHIRKEVHTVEVDRIIVKPEEEETEIEWQDVLDIEREPLVTELDSTGKNPQQPTSVRPSRKKRS</sequence>
<evidence type="ECO:0000313" key="2">
    <source>
        <dbReference type="EMBL" id="SDC17833.1"/>
    </source>
</evidence>